<evidence type="ECO:0000313" key="1">
    <source>
        <dbReference type="EMBL" id="KAK7506814.1"/>
    </source>
</evidence>
<dbReference type="Proteomes" id="UP001519460">
    <property type="component" value="Unassembled WGS sequence"/>
</dbReference>
<dbReference type="EMBL" id="JACVVK020000005">
    <property type="protein sequence ID" value="KAK7506814.1"/>
    <property type="molecule type" value="Genomic_DNA"/>
</dbReference>
<proteinExistence type="predicted"/>
<accession>A0ABD0M5Y1</accession>
<evidence type="ECO:0000313" key="2">
    <source>
        <dbReference type="Proteomes" id="UP001519460"/>
    </source>
</evidence>
<keyword evidence="2" id="KW-1185">Reference proteome</keyword>
<gene>
    <name evidence="1" type="ORF">BaRGS_00001665</name>
</gene>
<dbReference type="AlphaFoldDB" id="A0ABD0M5Y1"/>
<protein>
    <submittedName>
        <fullName evidence="1">Uncharacterized protein</fullName>
    </submittedName>
</protein>
<comment type="caution">
    <text evidence="1">The sequence shown here is derived from an EMBL/GenBank/DDBJ whole genome shotgun (WGS) entry which is preliminary data.</text>
</comment>
<name>A0ABD0M5Y1_9CAEN</name>
<reference evidence="1 2" key="1">
    <citation type="journal article" date="2023" name="Sci. Data">
        <title>Genome assembly of the Korean intertidal mud-creeper Batillaria attramentaria.</title>
        <authorList>
            <person name="Patra A.K."/>
            <person name="Ho P.T."/>
            <person name="Jun S."/>
            <person name="Lee S.J."/>
            <person name="Kim Y."/>
            <person name="Won Y.J."/>
        </authorList>
    </citation>
    <scope>NUCLEOTIDE SEQUENCE [LARGE SCALE GENOMIC DNA]</scope>
    <source>
        <strain evidence="1">Wonlab-2016</strain>
    </source>
</reference>
<sequence>MRGNYFALTAYGIIGSAKDYGYSYCRDSNLTVEQRNKRRLQHMLERRHLKAADMTSHRERRKAPKLPLSGLEEMTSVGVESEFQVTKATTTFHGQA</sequence>
<organism evidence="1 2">
    <name type="scientific">Batillaria attramentaria</name>
    <dbReference type="NCBI Taxonomy" id="370345"/>
    <lineage>
        <taxon>Eukaryota</taxon>
        <taxon>Metazoa</taxon>
        <taxon>Spiralia</taxon>
        <taxon>Lophotrochozoa</taxon>
        <taxon>Mollusca</taxon>
        <taxon>Gastropoda</taxon>
        <taxon>Caenogastropoda</taxon>
        <taxon>Sorbeoconcha</taxon>
        <taxon>Cerithioidea</taxon>
        <taxon>Batillariidae</taxon>
        <taxon>Batillaria</taxon>
    </lineage>
</organism>